<proteinExistence type="predicted"/>
<evidence type="ECO:0000313" key="1">
    <source>
        <dbReference type="EMBL" id="TKK69859.1"/>
    </source>
</evidence>
<name>A0A4U3L630_9BACT</name>
<dbReference type="InterPro" id="IPR029060">
    <property type="entry name" value="PIN-like_dom_sf"/>
</dbReference>
<keyword evidence="2" id="KW-1185">Reference proteome</keyword>
<organism evidence="1 2">
    <name type="scientific">Ilyomonas limi</name>
    <dbReference type="NCBI Taxonomy" id="2575867"/>
    <lineage>
        <taxon>Bacteria</taxon>
        <taxon>Pseudomonadati</taxon>
        <taxon>Bacteroidota</taxon>
        <taxon>Chitinophagia</taxon>
        <taxon>Chitinophagales</taxon>
        <taxon>Chitinophagaceae</taxon>
        <taxon>Ilyomonas</taxon>
    </lineage>
</organism>
<dbReference type="SUPFAM" id="SSF88723">
    <property type="entry name" value="PIN domain-like"/>
    <property type="match status" value="1"/>
</dbReference>
<sequence>MGNLQPDDLPQLIIDPGFRLENLSINDSSSLFHLTAIHHKDPFDRMLIWIAINNNYTLISNNQNIQLYKEDGLKVIW</sequence>
<dbReference type="AlphaFoldDB" id="A0A4U3L630"/>
<dbReference type="RefSeq" id="WP_137261081.1">
    <property type="nucleotide sequence ID" value="NZ_SZQL01000004.1"/>
</dbReference>
<protein>
    <submittedName>
        <fullName evidence="1">Type II toxin-antitoxin system VapC family toxin</fullName>
    </submittedName>
</protein>
<evidence type="ECO:0000313" key="2">
    <source>
        <dbReference type="Proteomes" id="UP000305848"/>
    </source>
</evidence>
<dbReference type="Proteomes" id="UP000305848">
    <property type="component" value="Unassembled WGS sequence"/>
</dbReference>
<gene>
    <name evidence="1" type="ORF">FC093_07225</name>
</gene>
<reference evidence="1 2" key="1">
    <citation type="submission" date="2019-05" db="EMBL/GenBank/DDBJ databases">
        <title>Panacibacter sp. strain 17mud1-8 Genome sequencing and assembly.</title>
        <authorList>
            <person name="Chhetri G."/>
        </authorList>
    </citation>
    <scope>NUCLEOTIDE SEQUENCE [LARGE SCALE GENOMIC DNA]</scope>
    <source>
        <strain evidence="1 2">17mud1-8</strain>
    </source>
</reference>
<dbReference type="OrthoDB" id="9798990at2"/>
<dbReference type="EMBL" id="SZQL01000004">
    <property type="protein sequence ID" value="TKK69859.1"/>
    <property type="molecule type" value="Genomic_DNA"/>
</dbReference>
<comment type="caution">
    <text evidence="1">The sequence shown here is derived from an EMBL/GenBank/DDBJ whole genome shotgun (WGS) entry which is preliminary data.</text>
</comment>
<accession>A0A4U3L630</accession>